<dbReference type="Proteomes" id="UP000199236">
    <property type="component" value="Unassembled WGS sequence"/>
</dbReference>
<protein>
    <submittedName>
        <fullName evidence="4">Curlin associated repeat-containing protein</fullName>
    </submittedName>
</protein>
<gene>
    <name evidence="4" type="ORF">SAMN04488056_10465</name>
</gene>
<reference evidence="4 5" key="1">
    <citation type="submission" date="2016-10" db="EMBL/GenBank/DDBJ databases">
        <authorList>
            <person name="de Groot N.N."/>
        </authorList>
    </citation>
    <scope>NUCLEOTIDE SEQUENCE [LARGE SCALE GENOMIC DNA]</scope>
    <source>
        <strain evidence="4 5">CGMCC 1.9157</strain>
    </source>
</reference>
<dbReference type="AlphaFoldDB" id="A0A1I5FJ06"/>
<dbReference type="STRING" id="655353.SAMN04488056_10465"/>
<keyword evidence="2 3" id="KW-0732">Signal</keyword>
<dbReference type="Pfam" id="PF07012">
    <property type="entry name" value="Curlin_rpt"/>
    <property type="match status" value="1"/>
</dbReference>
<dbReference type="RefSeq" id="WP_090071482.1">
    <property type="nucleotide sequence ID" value="NZ_FOVR01000004.1"/>
</dbReference>
<feature type="signal peptide" evidence="3">
    <location>
        <begin position="1"/>
        <end position="26"/>
    </location>
</feature>
<organism evidence="4 5">
    <name type="scientific">Cohaesibacter marisflavi</name>
    <dbReference type="NCBI Taxonomy" id="655353"/>
    <lineage>
        <taxon>Bacteria</taxon>
        <taxon>Pseudomonadati</taxon>
        <taxon>Pseudomonadota</taxon>
        <taxon>Alphaproteobacteria</taxon>
        <taxon>Hyphomicrobiales</taxon>
        <taxon>Cohaesibacteraceae</taxon>
    </lineage>
</organism>
<sequence>MKQFSSYSLAPVLTLIMVAYGPSTLADENEVYLGQTGVTNVIDIDQVGNSNKVGANETAIFISQQGTSNGITISQSGYANEAGASAPTGRLGLQGLYQTGSQNTLDITQENDNALGMNRIGAISQDASPTYASSVSNSLTIIQSHNAIDGTAGSGDGQGNHSIGEIQQIQTSTNGASNTAVIRQFDGAEDSYDGNRIGWFIQNGSGNIANVTQQYRGNILNTFRQYGQSNEATIFQHSGTENRIAQYDQVGSFNRASVAMIGSRNMLWSLIQNNDLVSVTGNLATITLEGDDNGGDGFGGLGQFTKENTKQLQVSQGEVKQLGDHNTLNMVTTDASTMTAYGFVQDGDGNWLSGTVDGIENEVASSQIGDGNRLNFMQTGDKNSMAVTYKGKDNELDAKQTGDENSMTVSFDGAVTPLSRSDQTNDAALGGFTDLVLASSGTLTPGQAMQTGDLNVASIQVNGGSFNKFAFSQTGDQNVIDGAITGLSNQSAVIQSNNDNYAYYRQTGNYNQLIILQ</sequence>
<dbReference type="OrthoDB" id="8433967at2"/>
<keyword evidence="5" id="KW-1185">Reference proteome</keyword>
<accession>A0A1I5FJ06</accession>
<comment type="similarity">
    <text evidence="1">Belongs to the CsgA/CsgB family.</text>
</comment>
<proteinExistence type="inferred from homology"/>
<evidence type="ECO:0000256" key="3">
    <source>
        <dbReference type="SAM" id="SignalP"/>
    </source>
</evidence>
<dbReference type="GO" id="GO:0007155">
    <property type="term" value="P:cell adhesion"/>
    <property type="evidence" value="ECO:0007669"/>
    <property type="project" value="InterPro"/>
</dbReference>
<dbReference type="EMBL" id="FOVR01000004">
    <property type="protein sequence ID" value="SFO23735.1"/>
    <property type="molecule type" value="Genomic_DNA"/>
</dbReference>
<dbReference type="InterPro" id="IPR009742">
    <property type="entry name" value="Curlin_rpt"/>
</dbReference>
<dbReference type="GO" id="GO:0009289">
    <property type="term" value="C:pilus"/>
    <property type="evidence" value="ECO:0007669"/>
    <property type="project" value="InterPro"/>
</dbReference>
<name>A0A1I5FJ06_9HYPH</name>
<evidence type="ECO:0000256" key="2">
    <source>
        <dbReference type="ARBA" id="ARBA00022729"/>
    </source>
</evidence>
<evidence type="ECO:0000256" key="1">
    <source>
        <dbReference type="ARBA" id="ARBA00009766"/>
    </source>
</evidence>
<feature type="chain" id="PRO_5011470531" evidence="3">
    <location>
        <begin position="27"/>
        <end position="517"/>
    </location>
</feature>
<evidence type="ECO:0000313" key="4">
    <source>
        <dbReference type="EMBL" id="SFO23735.1"/>
    </source>
</evidence>
<evidence type="ECO:0000313" key="5">
    <source>
        <dbReference type="Proteomes" id="UP000199236"/>
    </source>
</evidence>